<organism evidence="2 3">
    <name type="scientific">Acidiferrimicrobium australe</name>
    <dbReference type="NCBI Taxonomy" id="2664430"/>
    <lineage>
        <taxon>Bacteria</taxon>
        <taxon>Bacillati</taxon>
        <taxon>Actinomycetota</taxon>
        <taxon>Acidimicrobiia</taxon>
        <taxon>Acidimicrobiales</taxon>
        <taxon>Acidimicrobiaceae</taxon>
        <taxon>Acidiferrimicrobium</taxon>
    </lineage>
</organism>
<name>A0ABW9QQ35_9ACTN</name>
<sequence length="71" mass="7919">MYTHWAMQAMMIHQQQERLEAAARRRASWARGPARRRRPRWSTDLRLPVVLRPSPPAPITSAGPSGAGGCG</sequence>
<evidence type="ECO:0000313" key="3">
    <source>
        <dbReference type="Proteomes" id="UP000437736"/>
    </source>
</evidence>
<dbReference type="Proteomes" id="UP000437736">
    <property type="component" value="Unassembled WGS sequence"/>
</dbReference>
<protein>
    <submittedName>
        <fullName evidence="2">Uncharacterized protein</fullName>
    </submittedName>
</protein>
<accession>A0ABW9QQ35</accession>
<comment type="caution">
    <text evidence="2">The sequence shown here is derived from an EMBL/GenBank/DDBJ whole genome shotgun (WGS) entry which is preliminary data.</text>
</comment>
<evidence type="ECO:0000313" key="2">
    <source>
        <dbReference type="EMBL" id="MST31919.1"/>
    </source>
</evidence>
<evidence type="ECO:0000256" key="1">
    <source>
        <dbReference type="SAM" id="MobiDB-lite"/>
    </source>
</evidence>
<feature type="region of interest" description="Disordered" evidence="1">
    <location>
        <begin position="48"/>
        <end position="71"/>
    </location>
</feature>
<reference evidence="2 3" key="1">
    <citation type="submission" date="2019-11" db="EMBL/GenBank/DDBJ databases">
        <title>Acidiferrimicrobium australis gen. nov., sp. nov., an acidophilic and obligately heterotrophic, member of the Actinobacteria that catalyses dissimilatory oxido- reduction of iron isolated from metal-rich acidic water in Chile.</title>
        <authorList>
            <person name="Gonzalez D."/>
            <person name="Huber K."/>
            <person name="Hedrich S."/>
            <person name="Rojas-Villalobos C."/>
            <person name="Quatrini R."/>
            <person name="Dinamarca M.A."/>
            <person name="Schwarz A."/>
            <person name="Canales C."/>
            <person name="Nancucheo I."/>
        </authorList>
    </citation>
    <scope>NUCLEOTIDE SEQUENCE [LARGE SCALE GENOMIC DNA]</scope>
    <source>
        <strain evidence="2 3">USS-CCA1</strain>
    </source>
</reference>
<gene>
    <name evidence="2" type="ORF">GHK86_04150</name>
</gene>
<keyword evidence="3" id="KW-1185">Reference proteome</keyword>
<dbReference type="EMBL" id="WJHE01000175">
    <property type="protein sequence ID" value="MST31919.1"/>
    <property type="molecule type" value="Genomic_DNA"/>
</dbReference>
<proteinExistence type="predicted"/>